<dbReference type="InterPro" id="IPR001036">
    <property type="entry name" value="Acrflvin-R"/>
</dbReference>
<evidence type="ECO:0000256" key="10">
    <source>
        <dbReference type="SAM" id="Phobius"/>
    </source>
</evidence>
<sequence length="1110" mass="121817">MFAQILRRPVLAIVISILIVLLGLLSMVTRPISQFPEIAPPQVQITVSYPGASADVLIQSTLIPLERAINGVQGMRYMITDATSAGEATIQVIFDLDTDPNQAIINVKTRIDQVMPQMPKLVQLEGVILMRVMPSMLMYVNLYSTAEGADEKFLFNFASVNVLPEIMRVKGIGQARILGSRQYAMRVWLNPDRMRAYNVSPEEVQEAMLDQSIIGRPGRVGQATGKTAQSLEYVLVWEGRYNKPEQYEDIIIRATPDGQVLRLKDIAKVELGSEFFNIYSNLDGHPSAAIVLKQTLGSNAQEVIENVKQTLEEIKQTTFPPGMDYAISYDVSRFVDASIEQVTHTLVEAFVLVALVVFVFLGDWRSTLIPTLAVPVSLVGAFIFMAVLGISINLITLFALVLAIGIVVDDAIVVVEAVHAKMEATHLSTYEAMKQVLHEISGAIIAITLVMTSVFVPVAFMPGPVGVFYRQFSVTMASSIVLSGFIALTLTPVLSVLILKPVHDHGEKTRNPITLFIRGFNRVFNWVTSVYVRVIRALLGRFYLTILALGLFVFGIFQVNKVLPAGFVPNEDQGIIYAIIQTPPGTTLERTNAVSRELQEIAEEMDEVASVSALAGYEILTEGRASNAGTCLINLKDWSERDKSVNEVIEELEEKAKDIGAVVEFFEPPAVPGYGAAGGVSFRMLEKTGSTDYYEFDRINQEFMAALGERPELTGLFTFYAANYPQYELVIDAKKAMQKGVSIRKAMENLDVMIGSNYEQGFTRFNFFYRVYVQSLPEYRALPPDVLKMYVKNDAGEMVPYSSFMTLKKRQGPNEITRYNMYNSSAIRGNNAPGYTTGDAVNAIKEVAAEVLPRGYDIAWEGLSYDEARRGNEAIYIFAIVLVFVYLVLAAQYESFVLPLAVITSLPAGAFGSFLFLQLMGLANDIYAQVGLVMLVGLLGKNAVLIVEFAVQTRREGATVFEAAVAGAKARFRAILMTSFAFVAGLYPLVVARGAGAVGNNTIGSSALGGMVMGTVFGVVLIPGLYFIFGHIERLEKFLRIGAPTEPTEPLPLSELSLASVLVETLADAESMSTTQAPIPDEPQDVTPHPTREAAPVDPDRALAQEESRD</sequence>
<evidence type="ECO:0000313" key="12">
    <source>
        <dbReference type="EMBL" id="MBZ5709927.1"/>
    </source>
</evidence>
<protein>
    <submittedName>
        <fullName evidence="12">Efflux RND transporter permease subunit</fullName>
    </submittedName>
</protein>
<comment type="subcellular location">
    <subcellularLocation>
        <location evidence="1">Cell inner membrane</location>
        <topology evidence="1">Multi-pass membrane protein</topology>
    </subcellularLocation>
</comment>
<keyword evidence="7 10" id="KW-1133">Transmembrane helix</keyword>
<dbReference type="Pfam" id="PF00873">
    <property type="entry name" value="ACR_tran"/>
    <property type="match status" value="1"/>
</dbReference>
<evidence type="ECO:0000259" key="11">
    <source>
        <dbReference type="PROSITE" id="PS50156"/>
    </source>
</evidence>
<proteinExistence type="inferred from homology"/>
<feature type="transmembrane region" description="Helical" evidence="10">
    <location>
        <begin position="368"/>
        <end position="388"/>
    </location>
</feature>
<dbReference type="PRINTS" id="PR00702">
    <property type="entry name" value="ACRIFLAVINRP"/>
</dbReference>
<evidence type="ECO:0000256" key="6">
    <source>
        <dbReference type="ARBA" id="ARBA00022692"/>
    </source>
</evidence>
<evidence type="ECO:0000256" key="3">
    <source>
        <dbReference type="ARBA" id="ARBA00022448"/>
    </source>
</evidence>
<feature type="transmembrane region" description="Helical" evidence="10">
    <location>
        <begin position="394"/>
        <end position="415"/>
    </location>
</feature>
<dbReference type="PROSITE" id="PS50156">
    <property type="entry name" value="SSD"/>
    <property type="match status" value="1"/>
</dbReference>
<feature type="transmembrane region" description="Helical" evidence="10">
    <location>
        <begin position="480"/>
        <end position="499"/>
    </location>
</feature>
<feature type="region of interest" description="Disordered" evidence="9">
    <location>
        <begin position="1070"/>
        <end position="1110"/>
    </location>
</feature>
<comment type="similarity">
    <text evidence="2">Belongs to the resistance-nodulation-cell division (RND) (TC 2.A.6) family.</text>
</comment>
<keyword evidence="5" id="KW-0997">Cell inner membrane</keyword>
<dbReference type="InterPro" id="IPR027463">
    <property type="entry name" value="AcrB_DN_DC_subdom"/>
</dbReference>
<dbReference type="Proteomes" id="UP001139031">
    <property type="component" value="Unassembled WGS sequence"/>
</dbReference>
<keyword evidence="6 10" id="KW-0812">Transmembrane</keyword>
<keyword evidence="4" id="KW-1003">Cell membrane</keyword>
<dbReference type="SUPFAM" id="SSF82714">
    <property type="entry name" value="Multidrug efflux transporter AcrB TolC docking domain, DN and DC subdomains"/>
    <property type="match status" value="2"/>
</dbReference>
<dbReference type="Gene3D" id="3.30.2090.10">
    <property type="entry name" value="Multidrug efflux transporter AcrB TolC docking domain, DN and DC subdomains"/>
    <property type="match status" value="2"/>
</dbReference>
<feature type="transmembrane region" description="Helical" evidence="10">
    <location>
        <begin position="972"/>
        <end position="990"/>
    </location>
</feature>
<dbReference type="Gene3D" id="3.30.70.1440">
    <property type="entry name" value="Multidrug efflux transporter AcrB pore domain"/>
    <property type="match status" value="1"/>
</dbReference>
<dbReference type="Gene3D" id="3.30.70.1430">
    <property type="entry name" value="Multidrug efflux transporter AcrB pore domain"/>
    <property type="match status" value="2"/>
</dbReference>
<evidence type="ECO:0000256" key="7">
    <source>
        <dbReference type="ARBA" id="ARBA00022989"/>
    </source>
</evidence>
<evidence type="ECO:0000256" key="9">
    <source>
        <dbReference type="SAM" id="MobiDB-lite"/>
    </source>
</evidence>
<evidence type="ECO:0000256" key="4">
    <source>
        <dbReference type="ARBA" id="ARBA00022475"/>
    </source>
</evidence>
<dbReference type="RefSeq" id="WP_224191699.1">
    <property type="nucleotide sequence ID" value="NZ_JAIRAU010000011.1"/>
</dbReference>
<keyword evidence="13" id="KW-1185">Reference proteome</keyword>
<dbReference type="EMBL" id="JAIRAU010000011">
    <property type="protein sequence ID" value="MBZ5709927.1"/>
    <property type="molecule type" value="Genomic_DNA"/>
</dbReference>
<dbReference type="InterPro" id="IPR004764">
    <property type="entry name" value="MdtF-like"/>
</dbReference>
<feature type="transmembrane region" description="Helical" evidence="10">
    <location>
        <begin position="874"/>
        <end position="891"/>
    </location>
</feature>
<dbReference type="InterPro" id="IPR000731">
    <property type="entry name" value="SSD"/>
</dbReference>
<dbReference type="SUPFAM" id="SSF82866">
    <property type="entry name" value="Multidrug efflux transporter AcrB transmembrane domain"/>
    <property type="match status" value="2"/>
</dbReference>
<evidence type="ECO:0000256" key="2">
    <source>
        <dbReference type="ARBA" id="ARBA00010942"/>
    </source>
</evidence>
<dbReference type="SUPFAM" id="SSF82693">
    <property type="entry name" value="Multidrug efflux transporter AcrB pore domain, PN1, PN2, PC1 and PC2 subdomains"/>
    <property type="match status" value="4"/>
</dbReference>
<keyword evidence="8 10" id="KW-0472">Membrane</keyword>
<comment type="caution">
    <text evidence="12">The sequence shown here is derived from an EMBL/GenBank/DDBJ whole genome shotgun (WGS) entry which is preliminary data.</text>
</comment>
<feature type="transmembrane region" description="Helical" evidence="10">
    <location>
        <begin position="342"/>
        <end position="361"/>
    </location>
</feature>
<feature type="transmembrane region" description="Helical" evidence="10">
    <location>
        <begin position="538"/>
        <end position="557"/>
    </location>
</feature>
<evidence type="ECO:0000256" key="8">
    <source>
        <dbReference type="ARBA" id="ARBA00023136"/>
    </source>
</evidence>
<feature type="compositionally biased region" description="Basic and acidic residues" evidence="9">
    <location>
        <begin position="1098"/>
        <end position="1110"/>
    </location>
</feature>
<evidence type="ECO:0000256" key="5">
    <source>
        <dbReference type="ARBA" id="ARBA00022519"/>
    </source>
</evidence>
<gene>
    <name evidence="12" type="ORF">K7C98_11745</name>
</gene>
<dbReference type="Gene3D" id="3.30.70.1320">
    <property type="entry name" value="Multidrug efflux transporter AcrB pore domain like"/>
    <property type="match status" value="1"/>
</dbReference>
<feature type="transmembrane region" description="Helical" evidence="10">
    <location>
        <begin position="436"/>
        <end position="460"/>
    </location>
</feature>
<evidence type="ECO:0000313" key="13">
    <source>
        <dbReference type="Proteomes" id="UP001139031"/>
    </source>
</evidence>
<dbReference type="PANTHER" id="PTHR32063:SF9">
    <property type="entry name" value="SIMILAR TO MULTIDRUG RESISTANCE PROTEIN MEXB"/>
    <property type="match status" value="1"/>
</dbReference>
<feature type="transmembrane region" description="Helical" evidence="10">
    <location>
        <begin position="1010"/>
        <end position="1029"/>
    </location>
</feature>
<accession>A0ABS7TNW4</accession>
<feature type="transmembrane region" description="Helical" evidence="10">
    <location>
        <begin position="898"/>
        <end position="920"/>
    </location>
</feature>
<reference evidence="12" key="1">
    <citation type="submission" date="2021-08" db="EMBL/GenBank/DDBJ databases">
        <authorList>
            <person name="Stevens D.C."/>
        </authorList>
    </citation>
    <scope>NUCLEOTIDE SEQUENCE</scope>
    <source>
        <strain evidence="12">DSM 53165</strain>
    </source>
</reference>
<organism evidence="12 13">
    <name type="scientific">Nannocystis pusilla</name>
    <dbReference type="NCBI Taxonomy" id="889268"/>
    <lineage>
        <taxon>Bacteria</taxon>
        <taxon>Pseudomonadati</taxon>
        <taxon>Myxococcota</taxon>
        <taxon>Polyangia</taxon>
        <taxon>Nannocystales</taxon>
        <taxon>Nannocystaceae</taxon>
        <taxon>Nannocystis</taxon>
    </lineage>
</organism>
<dbReference type="Gene3D" id="1.20.1640.10">
    <property type="entry name" value="Multidrug efflux transporter AcrB transmembrane domain"/>
    <property type="match status" value="2"/>
</dbReference>
<feature type="transmembrane region" description="Helical" evidence="10">
    <location>
        <begin position="926"/>
        <end position="951"/>
    </location>
</feature>
<feature type="domain" description="SSD" evidence="11">
    <location>
        <begin position="372"/>
        <end position="497"/>
    </location>
</feature>
<dbReference type="NCBIfam" id="TIGR00915">
    <property type="entry name" value="2A0602"/>
    <property type="match status" value="1"/>
</dbReference>
<evidence type="ECO:0000256" key="1">
    <source>
        <dbReference type="ARBA" id="ARBA00004429"/>
    </source>
</evidence>
<name>A0ABS7TNW4_9BACT</name>
<dbReference type="PANTHER" id="PTHR32063">
    <property type="match status" value="1"/>
</dbReference>
<keyword evidence="3" id="KW-0813">Transport</keyword>